<protein>
    <submittedName>
        <fullName evidence="2">Hydrolase (HAD superfamily)</fullName>
    </submittedName>
</protein>
<dbReference type="PRINTS" id="PR00111">
    <property type="entry name" value="ABHYDROLASE"/>
</dbReference>
<dbReference type="Gene3D" id="3.40.50.1820">
    <property type="entry name" value="alpha/beta hydrolase"/>
    <property type="match status" value="1"/>
</dbReference>
<dbReference type="GO" id="GO:0016787">
    <property type="term" value="F:hydrolase activity"/>
    <property type="evidence" value="ECO:0007669"/>
    <property type="project" value="UniProtKB-KW"/>
</dbReference>
<dbReference type="SUPFAM" id="SSF53474">
    <property type="entry name" value="alpha/beta-Hydrolases"/>
    <property type="match status" value="1"/>
</dbReference>
<evidence type="ECO:0000259" key="1">
    <source>
        <dbReference type="Pfam" id="PF00561"/>
    </source>
</evidence>
<accession>A0A0C2D888</accession>
<dbReference type="Pfam" id="PF00561">
    <property type="entry name" value="Abhydrolase_1"/>
    <property type="match status" value="1"/>
</dbReference>
<proteinExistence type="predicted"/>
<dbReference type="InterPro" id="IPR029058">
    <property type="entry name" value="AB_hydrolase_fold"/>
</dbReference>
<name>A0A0C2D888_9BACT</name>
<dbReference type="InterPro" id="IPR050228">
    <property type="entry name" value="Carboxylesterase_BioH"/>
</dbReference>
<dbReference type="Proteomes" id="UP000031599">
    <property type="component" value="Unassembled WGS sequence"/>
</dbReference>
<comment type="caution">
    <text evidence="2">The sequence shown here is derived from an EMBL/GenBank/DDBJ whole genome shotgun (WGS) entry which is preliminary data.</text>
</comment>
<sequence length="256" mass="27257">MPSYTTPDGLNISYRILGEGEPVVLVHGWMVGGAIFDSVSAALLRAGKQLIIPDQRGVGDSAQPPTGYTLELYARDLIELVNAAGLKRFKLVGHSMGGQIAQLVAASLGDRVQTMVLLCSVPAAGVPLPDELRQMFRSSAGNVEAQTEILNIACKQLDDAGLATILATAATVFPNCIAESFDAWTGGGFEKRLSEITCEKTYVIGTDDPFLPREVLEPMVVQPIANAEFVYIPGPGHYPQIEATDTTAAKLVELLS</sequence>
<reference evidence="2 3" key="1">
    <citation type="submission" date="2014-12" db="EMBL/GenBank/DDBJ databases">
        <title>Genome assembly of Enhygromyxa salina DSM 15201.</title>
        <authorList>
            <person name="Sharma G."/>
            <person name="Subramanian S."/>
        </authorList>
    </citation>
    <scope>NUCLEOTIDE SEQUENCE [LARGE SCALE GENOMIC DNA]</scope>
    <source>
        <strain evidence="2 3">DSM 15201</strain>
    </source>
</reference>
<dbReference type="EMBL" id="JMCC02000018">
    <property type="protein sequence ID" value="KIG17850.1"/>
    <property type="molecule type" value="Genomic_DNA"/>
</dbReference>
<keyword evidence="2" id="KW-0378">Hydrolase</keyword>
<dbReference type="RefSeq" id="WP_052547719.1">
    <property type="nucleotide sequence ID" value="NZ_JMCC02000018.1"/>
</dbReference>
<feature type="domain" description="AB hydrolase-1" evidence="1">
    <location>
        <begin position="22"/>
        <end position="242"/>
    </location>
</feature>
<dbReference type="InterPro" id="IPR000073">
    <property type="entry name" value="AB_hydrolase_1"/>
</dbReference>
<dbReference type="PANTHER" id="PTHR43194">
    <property type="entry name" value="HYDROLASE ALPHA/BETA FOLD FAMILY"/>
    <property type="match status" value="1"/>
</dbReference>
<dbReference type="PANTHER" id="PTHR43194:SF2">
    <property type="entry name" value="PEROXISOMAL MEMBRANE PROTEIN LPX1"/>
    <property type="match status" value="1"/>
</dbReference>
<dbReference type="AlphaFoldDB" id="A0A0C2D888"/>
<evidence type="ECO:0000313" key="2">
    <source>
        <dbReference type="EMBL" id="KIG17850.1"/>
    </source>
</evidence>
<gene>
    <name evidence="2" type="ORF">DB30_02472</name>
</gene>
<evidence type="ECO:0000313" key="3">
    <source>
        <dbReference type="Proteomes" id="UP000031599"/>
    </source>
</evidence>
<organism evidence="2 3">
    <name type="scientific">Enhygromyxa salina</name>
    <dbReference type="NCBI Taxonomy" id="215803"/>
    <lineage>
        <taxon>Bacteria</taxon>
        <taxon>Pseudomonadati</taxon>
        <taxon>Myxococcota</taxon>
        <taxon>Polyangia</taxon>
        <taxon>Nannocystales</taxon>
        <taxon>Nannocystaceae</taxon>
        <taxon>Enhygromyxa</taxon>
    </lineage>
</organism>